<dbReference type="Proteomes" id="UP000051264">
    <property type="component" value="Unassembled WGS sequence"/>
</dbReference>
<dbReference type="InterPro" id="IPR030395">
    <property type="entry name" value="GP_PDE_dom"/>
</dbReference>
<dbReference type="PATRIC" id="fig|1423747.3.peg.267"/>
<protein>
    <submittedName>
        <fullName evidence="2">Glycerophosphoryl diester phosphodiesterase</fullName>
    </submittedName>
</protein>
<dbReference type="PROSITE" id="PS51704">
    <property type="entry name" value="GP_PDE"/>
    <property type="match status" value="1"/>
</dbReference>
<dbReference type="RefSeq" id="WP_025082323.1">
    <property type="nucleotide sequence ID" value="NZ_AZEX01000070.1"/>
</dbReference>
<dbReference type="PANTHER" id="PTHR46211">
    <property type="entry name" value="GLYCEROPHOSPHORYL DIESTER PHOSPHODIESTERASE"/>
    <property type="match status" value="1"/>
</dbReference>
<dbReference type="InterPro" id="IPR017946">
    <property type="entry name" value="PLC-like_Pdiesterase_TIM-brl"/>
</dbReference>
<organism evidence="2 3">
    <name type="scientific">Latilactobacillus fuchuensis DSM 14340 = JCM 11249</name>
    <dbReference type="NCBI Taxonomy" id="1423747"/>
    <lineage>
        <taxon>Bacteria</taxon>
        <taxon>Bacillati</taxon>
        <taxon>Bacillota</taxon>
        <taxon>Bacilli</taxon>
        <taxon>Lactobacillales</taxon>
        <taxon>Lactobacillaceae</taxon>
        <taxon>Latilactobacillus</taxon>
    </lineage>
</organism>
<evidence type="ECO:0000313" key="3">
    <source>
        <dbReference type="Proteomes" id="UP000051264"/>
    </source>
</evidence>
<comment type="caution">
    <text evidence="2">The sequence shown here is derived from an EMBL/GenBank/DDBJ whole genome shotgun (WGS) entry which is preliminary data.</text>
</comment>
<dbReference type="GO" id="GO:0006629">
    <property type="term" value="P:lipid metabolic process"/>
    <property type="evidence" value="ECO:0007669"/>
    <property type="project" value="InterPro"/>
</dbReference>
<dbReference type="Gene3D" id="3.20.20.190">
    <property type="entry name" value="Phosphatidylinositol (PI) phosphodiesterase"/>
    <property type="match status" value="1"/>
</dbReference>
<dbReference type="STRING" id="1423747.FC69_GL000259"/>
<dbReference type="GO" id="GO:0008081">
    <property type="term" value="F:phosphoric diester hydrolase activity"/>
    <property type="evidence" value="ECO:0007669"/>
    <property type="project" value="InterPro"/>
</dbReference>
<dbReference type="AlphaFoldDB" id="A0A0R1RNB4"/>
<proteinExistence type="predicted"/>
<dbReference type="EMBL" id="AZEX01000070">
    <property type="protein sequence ID" value="KRL58390.1"/>
    <property type="molecule type" value="Genomic_DNA"/>
</dbReference>
<evidence type="ECO:0000259" key="1">
    <source>
        <dbReference type="PROSITE" id="PS51704"/>
    </source>
</evidence>
<dbReference type="PROSITE" id="PS50007">
    <property type="entry name" value="PIPLC_X_DOMAIN"/>
    <property type="match status" value="1"/>
</dbReference>
<sequence>MQSKTLIFGHRGYPKQFPENSLAGFRYALAHGIEGLEFDVHLTRDQVPMIMHDEKINRTTDDKGFIQDYSLSELRQVHLKNGESIPTLAEFLTLVGNSSVQLNLEFKTDQIQYPDIERIVFAMLKEMTLNKPVIFSSFHLPTLERCQQLAPNEIYCWLTKMNVPNPNQFLIDHHLAGLHLKHYQSDMTGTQRIWTVNRRGPAIKLFKQQVAGIFTDDFVQMMQIRDQTM</sequence>
<reference evidence="2 3" key="1">
    <citation type="journal article" date="2015" name="Genome Announc.">
        <title>Expanding the biotechnology potential of lactobacilli through comparative genomics of 213 strains and associated genera.</title>
        <authorList>
            <person name="Sun Z."/>
            <person name="Harris H.M."/>
            <person name="McCann A."/>
            <person name="Guo C."/>
            <person name="Argimon S."/>
            <person name="Zhang W."/>
            <person name="Yang X."/>
            <person name="Jeffery I.B."/>
            <person name="Cooney J.C."/>
            <person name="Kagawa T.F."/>
            <person name="Liu W."/>
            <person name="Song Y."/>
            <person name="Salvetti E."/>
            <person name="Wrobel A."/>
            <person name="Rasinkangas P."/>
            <person name="Parkhill J."/>
            <person name="Rea M.C."/>
            <person name="O'Sullivan O."/>
            <person name="Ritari J."/>
            <person name="Douillard F.P."/>
            <person name="Paul Ross R."/>
            <person name="Yang R."/>
            <person name="Briner A.E."/>
            <person name="Felis G.E."/>
            <person name="de Vos W.M."/>
            <person name="Barrangou R."/>
            <person name="Klaenhammer T.R."/>
            <person name="Caufield P.W."/>
            <person name="Cui Y."/>
            <person name="Zhang H."/>
            <person name="O'Toole P.W."/>
        </authorList>
    </citation>
    <scope>NUCLEOTIDE SEQUENCE [LARGE SCALE GENOMIC DNA]</scope>
    <source>
        <strain evidence="2 3">DSM 14340</strain>
    </source>
</reference>
<accession>A0A0R1RNB4</accession>
<name>A0A0R1RNB4_9LACO</name>
<feature type="domain" description="GP-PDE" evidence="1">
    <location>
        <begin position="5"/>
        <end position="229"/>
    </location>
</feature>
<dbReference type="Pfam" id="PF03009">
    <property type="entry name" value="GDPD"/>
    <property type="match status" value="1"/>
</dbReference>
<dbReference type="PANTHER" id="PTHR46211:SF1">
    <property type="entry name" value="GLYCEROPHOSPHODIESTER PHOSPHODIESTERASE, CYTOPLASMIC"/>
    <property type="match status" value="1"/>
</dbReference>
<gene>
    <name evidence="2" type="ORF">FC69_GL000259</name>
</gene>
<dbReference type="SUPFAM" id="SSF51695">
    <property type="entry name" value="PLC-like phosphodiesterases"/>
    <property type="match status" value="1"/>
</dbReference>
<evidence type="ECO:0000313" key="2">
    <source>
        <dbReference type="EMBL" id="KRL58390.1"/>
    </source>
</evidence>
<dbReference type="OrthoDB" id="384721at2"/>
<dbReference type="eggNOG" id="COG0584">
    <property type="taxonomic scope" value="Bacteria"/>
</dbReference>